<dbReference type="HOGENOM" id="CLU_2257305_0_0_2"/>
<sequence length="103" mass="11174">MDARRHAALLGLLRRGLGPLSDIVRTLEVRGESRHEHAGETDSAGRPGSSFNVLYASYPSLLKTCVHGTGHGLCGAIVDESPGECEWISDSLCLLVEPIHHMW</sequence>
<name>U1PDW7_9EURY</name>
<organism evidence="1 2">
    <name type="scientific">Haloquadratum walsbyi J07HQW1</name>
    <dbReference type="NCBI Taxonomy" id="1238424"/>
    <lineage>
        <taxon>Archaea</taxon>
        <taxon>Methanobacteriati</taxon>
        <taxon>Methanobacteriota</taxon>
        <taxon>Stenosarchaea group</taxon>
        <taxon>Halobacteria</taxon>
        <taxon>Halobacteriales</taxon>
        <taxon>Haloferacaceae</taxon>
        <taxon>Haloquadratum</taxon>
    </lineage>
</organism>
<proteinExistence type="predicted"/>
<dbReference type="EMBL" id="KE356560">
    <property type="protein sequence ID" value="ERG91787.1"/>
    <property type="molecule type" value="Genomic_DNA"/>
</dbReference>
<gene>
    <name evidence="1" type="ORF">J07HQW1_01821</name>
</gene>
<protein>
    <submittedName>
        <fullName evidence="1">Uncharacterized protein</fullName>
    </submittedName>
</protein>
<evidence type="ECO:0000313" key="1">
    <source>
        <dbReference type="EMBL" id="ERG91787.1"/>
    </source>
</evidence>
<accession>U1PDW7</accession>
<dbReference type="AlphaFoldDB" id="U1PDW7"/>
<reference evidence="1 2" key="1">
    <citation type="journal article" date="2013" name="PLoS ONE">
        <title>Assembly-driven community genomics of a hypersaline microbial ecosystem.</title>
        <authorList>
            <person name="Podell S."/>
            <person name="Ugalde J.A."/>
            <person name="Narasingarao P."/>
            <person name="Banfield J.F."/>
            <person name="Heidelberg K.B."/>
            <person name="Allen E.E."/>
        </authorList>
    </citation>
    <scope>NUCLEOTIDE SEQUENCE [LARGE SCALE GENOMIC DNA]</scope>
    <source>
        <strain evidence="2">J07HQW1</strain>
    </source>
</reference>
<dbReference type="Proteomes" id="UP000030649">
    <property type="component" value="Unassembled WGS sequence"/>
</dbReference>
<evidence type="ECO:0000313" key="2">
    <source>
        <dbReference type="Proteomes" id="UP000030649"/>
    </source>
</evidence>